<organism evidence="1 2">
    <name type="scientific">Sphingomonas kyeonggiensis</name>
    <dbReference type="NCBI Taxonomy" id="1268553"/>
    <lineage>
        <taxon>Bacteria</taxon>
        <taxon>Pseudomonadati</taxon>
        <taxon>Pseudomonadota</taxon>
        <taxon>Alphaproteobacteria</taxon>
        <taxon>Sphingomonadales</taxon>
        <taxon>Sphingomonadaceae</taxon>
        <taxon>Sphingomonas</taxon>
    </lineage>
</organism>
<dbReference type="Gene3D" id="2.40.128.480">
    <property type="entry name" value="Rhodococcus equi virulence-associated protein"/>
    <property type="match status" value="1"/>
</dbReference>
<evidence type="ECO:0000313" key="2">
    <source>
        <dbReference type="Proteomes" id="UP000575241"/>
    </source>
</evidence>
<evidence type="ECO:0008006" key="3">
    <source>
        <dbReference type="Google" id="ProtNLM"/>
    </source>
</evidence>
<dbReference type="InterPro" id="IPR008810">
    <property type="entry name" value="R_equi_Vir"/>
</dbReference>
<proteinExistence type="predicted"/>
<dbReference type="EMBL" id="JACHLN010000001">
    <property type="protein sequence ID" value="MBB4838056.1"/>
    <property type="molecule type" value="Genomic_DNA"/>
</dbReference>
<dbReference type="RefSeq" id="WP_184163586.1">
    <property type="nucleotide sequence ID" value="NZ_JACHLN010000001.1"/>
</dbReference>
<accession>A0A7W7JZP6</accession>
<dbReference type="Pfam" id="PF05526">
    <property type="entry name" value="R_equi_Vir"/>
    <property type="match status" value="1"/>
</dbReference>
<reference evidence="1 2" key="1">
    <citation type="submission" date="2020-08" db="EMBL/GenBank/DDBJ databases">
        <title>Functional genomics of gut bacteria from endangered species of beetles.</title>
        <authorList>
            <person name="Carlos-Shanley C."/>
        </authorList>
    </citation>
    <scope>NUCLEOTIDE SEQUENCE [LARGE SCALE GENOMIC DNA]</scope>
    <source>
        <strain evidence="1 2">S00224</strain>
    </source>
</reference>
<dbReference type="AlphaFoldDB" id="A0A7W7JZP6"/>
<sequence>MTDTVTEIDRDQIASDFRKLLADHLPQEAIDNAVAHLESAPRAAATTAYPANGSVASLIVYTKCQCTILNGGKTFDGSAWGVTFPGGGALKGDVYTDDINKLYAKTSSFTLVATPVYTSFIFMDDSGNTLGSFQAGSISTVGGIGGGSGHWH</sequence>
<name>A0A7W7JZP6_9SPHN</name>
<keyword evidence="2" id="KW-1185">Reference proteome</keyword>
<dbReference type="InterPro" id="IPR038625">
    <property type="entry name" value="R_equi_Vir_sf"/>
</dbReference>
<gene>
    <name evidence="1" type="ORF">HNP52_001107</name>
</gene>
<comment type="caution">
    <text evidence="1">The sequence shown here is derived from an EMBL/GenBank/DDBJ whole genome shotgun (WGS) entry which is preliminary data.</text>
</comment>
<dbReference type="Proteomes" id="UP000575241">
    <property type="component" value="Unassembled WGS sequence"/>
</dbReference>
<evidence type="ECO:0000313" key="1">
    <source>
        <dbReference type="EMBL" id="MBB4838056.1"/>
    </source>
</evidence>
<protein>
    <recommendedName>
        <fullName evidence="3">Virulence-associated protein</fullName>
    </recommendedName>
</protein>